<proteinExistence type="predicted"/>
<dbReference type="PRINTS" id="PR01884">
    <property type="entry name" value="MALPROTEIN"/>
</dbReference>
<name>A0A4W4FQG6_ELEEL</name>
<dbReference type="STRING" id="8005.ENSEEEP00000026189"/>
<keyword evidence="2 5" id="KW-0812">Transmembrane</keyword>
<evidence type="ECO:0000256" key="4">
    <source>
        <dbReference type="ARBA" id="ARBA00023136"/>
    </source>
</evidence>
<feature type="transmembrane region" description="Helical" evidence="6">
    <location>
        <begin position="35"/>
        <end position="58"/>
    </location>
</feature>
<keyword evidence="4 5" id="KW-0472">Membrane</keyword>
<dbReference type="GO" id="GO:0019911">
    <property type="term" value="F:structural constituent of myelin sheath"/>
    <property type="evidence" value="ECO:0007669"/>
    <property type="project" value="TreeGrafter"/>
</dbReference>
<dbReference type="GO" id="GO:0042552">
    <property type="term" value="P:myelination"/>
    <property type="evidence" value="ECO:0007669"/>
    <property type="project" value="TreeGrafter"/>
</dbReference>
<feature type="transmembrane region" description="Helical" evidence="6">
    <location>
        <begin position="142"/>
        <end position="164"/>
    </location>
</feature>
<evidence type="ECO:0000256" key="5">
    <source>
        <dbReference type="PROSITE-ProRule" id="PRU00581"/>
    </source>
</evidence>
<evidence type="ECO:0000259" key="7">
    <source>
        <dbReference type="PROSITE" id="PS51225"/>
    </source>
</evidence>
<feature type="transmembrane region" description="Helical" evidence="6">
    <location>
        <begin position="70"/>
        <end position="91"/>
    </location>
</feature>
<evidence type="ECO:0000313" key="9">
    <source>
        <dbReference type="Proteomes" id="UP000314983"/>
    </source>
</evidence>
<dbReference type="RefSeq" id="XP_026870217.2">
    <property type="nucleotide sequence ID" value="XM_027014416.2"/>
</dbReference>
<dbReference type="OMA" id="IRHIPWT"/>
<dbReference type="InterPro" id="IPR013295">
    <property type="entry name" value="MAL"/>
</dbReference>
<evidence type="ECO:0000256" key="1">
    <source>
        <dbReference type="ARBA" id="ARBA00004141"/>
    </source>
</evidence>
<dbReference type="GO" id="GO:0016020">
    <property type="term" value="C:membrane"/>
    <property type="evidence" value="ECO:0007669"/>
    <property type="project" value="UniProtKB-SubCell"/>
</dbReference>
<keyword evidence="3 6" id="KW-1133">Transmembrane helix</keyword>
<reference evidence="8" key="5">
    <citation type="submission" date="2025-09" db="UniProtKB">
        <authorList>
            <consortium name="Ensembl"/>
        </authorList>
    </citation>
    <scope>IDENTIFICATION</scope>
</reference>
<feature type="transmembrane region" description="Helical" evidence="6">
    <location>
        <begin position="103"/>
        <end position="122"/>
    </location>
</feature>
<evidence type="ECO:0000256" key="2">
    <source>
        <dbReference type="ARBA" id="ARBA00022692"/>
    </source>
</evidence>
<dbReference type="CTD" id="101886542"/>
<organism evidence="8 9">
    <name type="scientific">Electrophorus electricus</name>
    <name type="common">Electric eel</name>
    <name type="synonym">Gymnotus electricus</name>
    <dbReference type="NCBI Taxonomy" id="8005"/>
    <lineage>
        <taxon>Eukaryota</taxon>
        <taxon>Metazoa</taxon>
        <taxon>Chordata</taxon>
        <taxon>Craniata</taxon>
        <taxon>Vertebrata</taxon>
        <taxon>Euteleostomi</taxon>
        <taxon>Actinopterygii</taxon>
        <taxon>Neopterygii</taxon>
        <taxon>Teleostei</taxon>
        <taxon>Ostariophysi</taxon>
        <taxon>Gymnotiformes</taxon>
        <taxon>Gymnotoidei</taxon>
        <taxon>Gymnotidae</taxon>
        <taxon>Electrophorus</taxon>
    </lineage>
</organism>
<dbReference type="AlphaFoldDB" id="A0A4W4FQG6"/>
<dbReference type="Ensembl" id="ENSEEET00000026486.2">
    <property type="protein sequence ID" value="ENSEEEP00000026189.2"/>
    <property type="gene ID" value="ENSEEEG00000012660.2"/>
</dbReference>
<dbReference type="InterPro" id="IPR050578">
    <property type="entry name" value="MARVEL-CKLF_proteins"/>
</dbReference>
<dbReference type="InterPro" id="IPR008253">
    <property type="entry name" value="Marvel"/>
</dbReference>
<dbReference type="PANTHER" id="PTHR22776">
    <property type="entry name" value="MARVEL-CONTAINING POTENTIAL LIPID RAFT-ASSOCIATED PROTEIN"/>
    <property type="match status" value="1"/>
</dbReference>
<reference evidence="8" key="4">
    <citation type="submission" date="2025-08" db="UniProtKB">
        <authorList>
            <consortium name="Ensembl"/>
        </authorList>
    </citation>
    <scope>IDENTIFICATION</scope>
</reference>
<protein>
    <recommendedName>
        <fullName evidence="7">MARVEL domain-containing protein</fullName>
    </recommendedName>
</protein>
<reference evidence="9" key="1">
    <citation type="journal article" date="2014" name="Science">
        <title>Nonhuman genetics. Genomic basis for the convergent evolution of electric organs.</title>
        <authorList>
            <person name="Gallant J.R."/>
            <person name="Traeger L.L."/>
            <person name="Volkening J.D."/>
            <person name="Moffett H."/>
            <person name="Chen P.H."/>
            <person name="Novina C.D."/>
            <person name="Phillips G.N.Jr."/>
            <person name="Anand R."/>
            <person name="Wells G.B."/>
            <person name="Pinch M."/>
            <person name="Guth R."/>
            <person name="Unguez G.A."/>
            <person name="Albert J.S."/>
            <person name="Zakon H.H."/>
            <person name="Samanta M.P."/>
            <person name="Sussman M.R."/>
        </authorList>
    </citation>
    <scope>NUCLEOTIDE SEQUENCE [LARGE SCALE GENOMIC DNA]</scope>
</reference>
<keyword evidence="9" id="KW-1185">Reference proteome</keyword>
<dbReference type="PANTHER" id="PTHR22776:SF10">
    <property type="entry name" value="CKLF-LIKE MARVEL TRANSMEMBRANE DOMAIN-CONTAINING PROTEIN 8"/>
    <property type="match status" value="1"/>
</dbReference>
<reference evidence="9" key="2">
    <citation type="journal article" date="2017" name="Sci. Adv.">
        <title>A tail of two voltages: Proteomic comparison of the three electric organs of the electric eel.</title>
        <authorList>
            <person name="Traeger L.L."/>
            <person name="Sabat G."/>
            <person name="Barrett-Wilt G.A."/>
            <person name="Wells G.B."/>
            <person name="Sussman M.R."/>
        </authorList>
    </citation>
    <scope>NUCLEOTIDE SEQUENCE [LARGE SCALE GENOMIC DNA]</scope>
</reference>
<dbReference type="Proteomes" id="UP000314983">
    <property type="component" value="Chromosome 1"/>
</dbReference>
<dbReference type="GeneID" id="113580086"/>
<gene>
    <name evidence="8" type="primary">cmtm8a</name>
</gene>
<dbReference type="GeneTree" id="ENSGT00940000160520"/>
<dbReference type="Pfam" id="PF01284">
    <property type="entry name" value="MARVEL"/>
    <property type="match status" value="1"/>
</dbReference>
<evidence type="ECO:0000256" key="6">
    <source>
        <dbReference type="SAM" id="Phobius"/>
    </source>
</evidence>
<evidence type="ECO:0000313" key="8">
    <source>
        <dbReference type="Ensembl" id="ENSEEEP00000026189.2"/>
    </source>
</evidence>
<sequence length="172" mass="19413">MDESPSTRTIVTTTSSPYVELDDYSMSSISYDRHFVQSAPGLLIFLEIVLGLLVWTLIAGTEYFRFSPFGWVMFVSVFYWVLTLFLLLLLLTRAHTRIPQVPWSTVVLVFNCSATLLYLVTAVTEATLVGCGVKGQHDYNSWAASTFFAFLVSLSYAGSAVFSFRSWQKRDE</sequence>
<feature type="domain" description="MARVEL" evidence="7">
    <location>
        <begin position="35"/>
        <end position="168"/>
    </location>
</feature>
<comment type="subcellular location">
    <subcellularLocation>
        <location evidence="1">Membrane</location>
        <topology evidence="1">Multi-pass membrane protein</topology>
    </subcellularLocation>
</comment>
<dbReference type="PROSITE" id="PS51225">
    <property type="entry name" value="MARVEL"/>
    <property type="match status" value="1"/>
</dbReference>
<reference evidence="8" key="3">
    <citation type="submission" date="2020-05" db="EMBL/GenBank/DDBJ databases">
        <title>Electrophorus electricus (electric eel) genome, fEleEle1, primary haplotype.</title>
        <authorList>
            <person name="Myers G."/>
            <person name="Meyer A."/>
            <person name="Fedrigo O."/>
            <person name="Formenti G."/>
            <person name="Rhie A."/>
            <person name="Tracey A."/>
            <person name="Sims Y."/>
            <person name="Jarvis E.D."/>
        </authorList>
    </citation>
    <scope>NUCLEOTIDE SEQUENCE [LARGE SCALE GENOMIC DNA]</scope>
</reference>
<evidence type="ECO:0000256" key="3">
    <source>
        <dbReference type="ARBA" id="ARBA00022989"/>
    </source>
</evidence>
<accession>A0A4W4FQG6</accession>